<evidence type="ECO:0000313" key="5">
    <source>
        <dbReference type="EMBL" id="CAB3363673.1"/>
    </source>
</evidence>
<comment type="similarity">
    <text evidence="1">Belongs to the zinc-containing alcohol dehydrogenase family. Quinone oxidoreductase subfamily.</text>
</comment>
<dbReference type="SUPFAM" id="SSF51735">
    <property type="entry name" value="NAD(P)-binding Rossmann-fold domains"/>
    <property type="match status" value="1"/>
</dbReference>
<keyword evidence="2" id="KW-0560">Oxidoreductase</keyword>
<feature type="compositionally biased region" description="Basic and acidic residues" evidence="3">
    <location>
        <begin position="400"/>
        <end position="457"/>
    </location>
</feature>
<evidence type="ECO:0000259" key="4">
    <source>
        <dbReference type="SMART" id="SM00829"/>
    </source>
</evidence>
<dbReference type="PANTHER" id="PTHR44054:SF2">
    <property type="entry name" value="SYNAPTIC VESICLE MEMBRANE PROTEIN VAT-1 HOMOLOG-LIKE"/>
    <property type="match status" value="1"/>
</dbReference>
<dbReference type="InterPro" id="IPR002364">
    <property type="entry name" value="Quin_OxRdtase/zeta-crystal_CS"/>
</dbReference>
<dbReference type="AlphaFoldDB" id="A0A8S1C353"/>
<feature type="compositionally biased region" description="Basic and acidic residues" evidence="3">
    <location>
        <begin position="18"/>
        <end position="36"/>
    </location>
</feature>
<dbReference type="InterPro" id="IPR011032">
    <property type="entry name" value="GroES-like_sf"/>
</dbReference>
<dbReference type="SUPFAM" id="SSF50129">
    <property type="entry name" value="GroES-like"/>
    <property type="match status" value="1"/>
</dbReference>
<dbReference type="CDD" id="cd08275">
    <property type="entry name" value="MDR3"/>
    <property type="match status" value="1"/>
</dbReference>
<protein>
    <recommendedName>
        <fullName evidence="4">Enoyl reductase (ER) domain-containing protein</fullName>
    </recommendedName>
</protein>
<keyword evidence="6" id="KW-1185">Reference proteome</keyword>
<dbReference type="SMART" id="SM00829">
    <property type="entry name" value="PKS_ER"/>
    <property type="match status" value="1"/>
</dbReference>
<feature type="domain" description="Enoyl reductase (ER)" evidence="4">
    <location>
        <begin position="56"/>
        <end position="383"/>
    </location>
</feature>
<dbReference type="GO" id="GO:0016491">
    <property type="term" value="F:oxidoreductase activity"/>
    <property type="evidence" value="ECO:0007669"/>
    <property type="project" value="UniProtKB-KW"/>
</dbReference>
<feature type="compositionally biased region" description="Basic and acidic residues" evidence="3">
    <location>
        <begin position="1"/>
        <end position="10"/>
    </location>
</feature>
<dbReference type="OrthoDB" id="203908at2759"/>
<evidence type="ECO:0000256" key="1">
    <source>
        <dbReference type="ARBA" id="ARBA00010371"/>
    </source>
</evidence>
<organism evidence="5 6">
    <name type="scientific">Cloeon dipterum</name>
    <dbReference type="NCBI Taxonomy" id="197152"/>
    <lineage>
        <taxon>Eukaryota</taxon>
        <taxon>Metazoa</taxon>
        <taxon>Ecdysozoa</taxon>
        <taxon>Arthropoda</taxon>
        <taxon>Hexapoda</taxon>
        <taxon>Insecta</taxon>
        <taxon>Pterygota</taxon>
        <taxon>Palaeoptera</taxon>
        <taxon>Ephemeroptera</taxon>
        <taxon>Pisciforma</taxon>
        <taxon>Baetidae</taxon>
        <taxon>Cloeon</taxon>
    </lineage>
</organism>
<dbReference type="Gene3D" id="3.90.180.10">
    <property type="entry name" value="Medium-chain alcohol dehydrogenases, catalytic domain"/>
    <property type="match status" value="1"/>
</dbReference>
<dbReference type="Gene3D" id="3.40.50.720">
    <property type="entry name" value="NAD(P)-binding Rossmann-like Domain"/>
    <property type="match status" value="1"/>
</dbReference>
<dbReference type="InterPro" id="IPR036291">
    <property type="entry name" value="NAD(P)-bd_dom_sf"/>
</dbReference>
<name>A0A8S1C353_9INSE</name>
<comment type="caution">
    <text evidence="5">The sequence shown here is derived from an EMBL/GenBank/DDBJ whole genome shotgun (WGS) entry which is preliminary data.</text>
</comment>
<proteinExistence type="inferred from homology"/>
<sequence length="457" mass="50287">MPEKQEKQPEQEAQQPETEAKVEEEQPKEEAKKEEEAAPAAEPPKEMRAVVLTAFGGLKSVKTQKKPEPSPQEGEILVSVSHCGLNFQDLMARQGAIDAPPKTPFILGSECAGEVVQVGAGVENFQVGQRVVCLPEFRAWAELVCVPARLAFALPDDVTNEEAAALAMNALAAYMLLFQVAGLSEGQSVLLHSAGGGIGLAIAQLARTKENVTLIGVASKSKHEAIKDHFDHLLERGCDYVSEVRKISPDGVDLVLDCLCLEDCNRGYSLLKPMGKYVLYGSSNVVTGETKSFFSVARSWWQVDKVSPIKLFDENKTIAGFNLRHLLRTPAGAERARAAMEKVMELWKNKVIKPIIDSSWALEDVPEAMQVMHDRKNIGKLILNPALEPKPRPATPAKKGSKEEKSKKKDKEEKKDEKKEEKPAENGDSSDKKEEEEEKKEPEAKQEDEKAAEKADS</sequence>
<evidence type="ECO:0000256" key="2">
    <source>
        <dbReference type="ARBA" id="ARBA00023002"/>
    </source>
</evidence>
<reference evidence="5 6" key="1">
    <citation type="submission" date="2020-04" db="EMBL/GenBank/DDBJ databases">
        <authorList>
            <person name="Alioto T."/>
            <person name="Alioto T."/>
            <person name="Gomez Garrido J."/>
        </authorList>
    </citation>
    <scope>NUCLEOTIDE SEQUENCE [LARGE SCALE GENOMIC DNA]</scope>
</reference>
<feature type="region of interest" description="Disordered" evidence="3">
    <location>
        <begin position="1"/>
        <end position="49"/>
    </location>
</feature>
<feature type="region of interest" description="Disordered" evidence="3">
    <location>
        <begin position="382"/>
        <end position="457"/>
    </location>
</feature>
<evidence type="ECO:0000256" key="3">
    <source>
        <dbReference type="SAM" id="MobiDB-lite"/>
    </source>
</evidence>
<accession>A0A8S1C353</accession>
<dbReference type="InterPro" id="IPR020843">
    <property type="entry name" value="ER"/>
</dbReference>
<evidence type="ECO:0000313" key="6">
    <source>
        <dbReference type="Proteomes" id="UP000494165"/>
    </source>
</evidence>
<dbReference type="EMBL" id="CADEPI010000013">
    <property type="protein sequence ID" value="CAB3363673.1"/>
    <property type="molecule type" value="Genomic_DNA"/>
</dbReference>
<dbReference type="PANTHER" id="PTHR44054">
    <property type="entry name" value="SYNAPTIC VESICLE MEMBRANE PROTEIN VAT-1 HOMOLOG-LIKE"/>
    <property type="match status" value="1"/>
</dbReference>
<dbReference type="Pfam" id="PF08240">
    <property type="entry name" value="ADH_N"/>
    <property type="match status" value="1"/>
</dbReference>
<dbReference type="Proteomes" id="UP000494165">
    <property type="component" value="Unassembled WGS sequence"/>
</dbReference>
<gene>
    <name evidence="5" type="ORF">CLODIP_2_CD10002</name>
</gene>
<dbReference type="InterPro" id="IPR013154">
    <property type="entry name" value="ADH-like_N"/>
</dbReference>
<dbReference type="GO" id="GO:0008270">
    <property type="term" value="F:zinc ion binding"/>
    <property type="evidence" value="ECO:0007669"/>
    <property type="project" value="InterPro"/>
</dbReference>
<dbReference type="PROSITE" id="PS01162">
    <property type="entry name" value="QOR_ZETA_CRYSTAL"/>
    <property type="match status" value="1"/>
</dbReference>
<dbReference type="Pfam" id="PF13602">
    <property type="entry name" value="ADH_zinc_N_2"/>
    <property type="match status" value="1"/>
</dbReference>
<dbReference type="InterPro" id="IPR052100">
    <property type="entry name" value="SV-ATPase_mito-regulator"/>
</dbReference>